<feature type="transmembrane region" description="Helical" evidence="8">
    <location>
        <begin position="138"/>
        <end position="160"/>
    </location>
</feature>
<evidence type="ECO:0000313" key="9">
    <source>
        <dbReference type="EMBL" id="AEG69565.1"/>
    </source>
</evidence>
<feature type="transmembrane region" description="Helical" evidence="8">
    <location>
        <begin position="82"/>
        <end position="101"/>
    </location>
</feature>
<keyword evidence="3" id="KW-0813">Transport</keyword>
<evidence type="ECO:0000256" key="2">
    <source>
        <dbReference type="ARBA" id="ARBA00010145"/>
    </source>
</evidence>
<keyword evidence="4" id="KW-1003">Cell membrane</keyword>
<dbReference type="GO" id="GO:0005886">
    <property type="term" value="C:plasma membrane"/>
    <property type="evidence" value="ECO:0007669"/>
    <property type="project" value="UniProtKB-SubCell"/>
</dbReference>
<feature type="transmembrane region" description="Helical" evidence="8">
    <location>
        <begin position="107"/>
        <end position="126"/>
    </location>
</feature>
<keyword evidence="7 8" id="KW-0472">Membrane</keyword>
<feature type="transmembrane region" description="Helical" evidence="8">
    <location>
        <begin position="41"/>
        <end position="61"/>
    </location>
</feature>
<evidence type="ECO:0000256" key="3">
    <source>
        <dbReference type="ARBA" id="ARBA00022448"/>
    </source>
</evidence>
<feature type="transmembrane region" description="Helical" evidence="8">
    <location>
        <begin position="210"/>
        <end position="231"/>
    </location>
</feature>
<dbReference type="Pfam" id="PF03547">
    <property type="entry name" value="Mem_trans"/>
    <property type="match status" value="1"/>
</dbReference>
<accession>F6G370</accession>
<feature type="transmembrane region" description="Helical" evidence="8">
    <location>
        <begin position="263"/>
        <end position="287"/>
    </location>
</feature>
<dbReference type="eggNOG" id="COG0679">
    <property type="taxonomic scope" value="Bacteria"/>
</dbReference>
<evidence type="ECO:0000256" key="7">
    <source>
        <dbReference type="ARBA" id="ARBA00023136"/>
    </source>
</evidence>
<dbReference type="PATRIC" id="fig|1031711.3.peg.2213"/>
<dbReference type="GO" id="GO:0055085">
    <property type="term" value="P:transmembrane transport"/>
    <property type="evidence" value="ECO:0007669"/>
    <property type="project" value="InterPro"/>
</dbReference>
<organism evidence="9 10">
    <name type="scientific">Ralstonia solanacearum (strain Po82)</name>
    <dbReference type="NCBI Taxonomy" id="1031711"/>
    <lineage>
        <taxon>Bacteria</taxon>
        <taxon>Pseudomonadati</taxon>
        <taxon>Pseudomonadota</taxon>
        <taxon>Betaproteobacteria</taxon>
        <taxon>Burkholderiales</taxon>
        <taxon>Burkholderiaceae</taxon>
        <taxon>Ralstonia</taxon>
        <taxon>Ralstonia solanacearum species complex</taxon>
    </lineage>
</organism>
<dbReference type="PANTHER" id="PTHR36838">
    <property type="entry name" value="AUXIN EFFLUX CARRIER FAMILY PROTEIN"/>
    <property type="match status" value="1"/>
</dbReference>
<dbReference type="PANTHER" id="PTHR36838:SF4">
    <property type="entry name" value="AUXIN EFFLUX CARRIER FAMILY PROTEIN"/>
    <property type="match status" value="1"/>
</dbReference>
<feature type="transmembrane region" description="Helical" evidence="8">
    <location>
        <begin position="326"/>
        <end position="349"/>
    </location>
</feature>
<evidence type="ECO:0000256" key="6">
    <source>
        <dbReference type="ARBA" id="ARBA00022989"/>
    </source>
</evidence>
<comment type="similarity">
    <text evidence="2">Belongs to the auxin efflux carrier (TC 2.A.69) family.</text>
</comment>
<dbReference type="AlphaFoldDB" id="F6G370"/>
<feature type="transmembrane region" description="Helical" evidence="8">
    <location>
        <begin position="237"/>
        <end position="256"/>
    </location>
</feature>
<keyword evidence="6 8" id="KW-1133">Transmembrane helix</keyword>
<evidence type="ECO:0000256" key="5">
    <source>
        <dbReference type="ARBA" id="ARBA00022692"/>
    </source>
</evidence>
<evidence type="ECO:0000256" key="8">
    <source>
        <dbReference type="SAM" id="Phobius"/>
    </source>
</evidence>
<dbReference type="HOGENOM" id="CLU_056175_3_1_4"/>
<comment type="subcellular location">
    <subcellularLocation>
        <location evidence="1">Cell membrane</location>
        <topology evidence="1">Multi-pass membrane protein</topology>
    </subcellularLocation>
</comment>
<evidence type="ECO:0000256" key="4">
    <source>
        <dbReference type="ARBA" id="ARBA00022475"/>
    </source>
</evidence>
<dbReference type="InterPro" id="IPR004776">
    <property type="entry name" value="Mem_transp_PIN-like"/>
</dbReference>
<dbReference type="Gene3D" id="1.20.1530.20">
    <property type="match status" value="1"/>
</dbReference>
<dbReference type="KEGG" id="rsn:RSPO_c02269"/>
<dbReference type="EMBL" id="CP002819">
    <property type="protein sequence ID" value="AEG69565.1"/>
    <property type="molecule type" value="Genomic_DNA"/>
</dbReference>
<name>F6G370_RALS8</name>
<sequence length="353" mass="36085">MLLCLRDNLGAVTASWTAPNVPRSLCIPRFLLSPAGLPHGSLVMTGAVLLALAPVALLVGLGHLIRRTAFVADTFWSQAERLCYYILLPALFAHSLATAHVQSLPVAALAGALIGSTAMVALIVVAARPLLKVDGAAFTSVFQGAIRFNNYVGVSLAAGLFGAKGIALAAVCNAAIVPTVNLMCVLVFARYGSVRLGGAAVARQIVTNPLVVACLGGIALQVSGLQIPALVEPAVRALGSASMPLGLLCVGAALNLGESRSWLAPICVSSVFKFLLMPVSTFAIARMVGLGEVAMTVALLFQALPTASSSYIMARQLGGDAPLMAGITAAQTMLAAVAIPVVTAGLMAIRPLL</sequence>
<protein>
    <submittedName>
        <fullName evidence="9">Permease protein</fullName>
    </submittedName>
</protein>
<feature type="transmembrane region" description="Helical" evidence="8">
    <location>
        <begin position="166"/>
        <end position="189"/>
    </location>
</feature>
<evidence type="ECO:0000256" key="1">
    <source>
        <dbReference type="ARBA" id="ARBA00004651"/>
    </source>
</evidence>
<dbReference type="InterPro" id="IPR038770">
    <property type="entry name" value="Na+/solute_symporter_sf"/>
</dbReference>
<evidence type="ECO:0000313" key="10">
    <source>
        <dbReference type="Proteomes" id="UP000007953"/>
    </source>
</evidence>
<reference evidence="9 10" key="1">
    <citation type="journal article" date="2011" name="J. Bacteriol.">
        <title>Complete genome sequence of the plant pathogen Ralstonia solanacearum strain Po82.</title>
        <authorList>
            <person name="Xu J."/>
            <person name="Zheng H.J."/>
            <person name="Liu L."/>
            <person name="Pan Z.C."/>
            <person name="Prior P."/>
            <person name="Tang B."/>
            <person name="Xu J.S."/>
            <person name="Zhang H."/>
            <person name="Tian Q."/>
            <person name="Zhang L.Q."/>
            <person name="Feng J."/>
        </authorList>
    </citation>
    <scope>NUCLEOTIDE SEQUENCE [LARGE SCALE GENOMIC DNA]</scope>
    <source>
        <strain evidence="9 10">Po82</strain>
    </source>
</reference>
<keyword evidence="5 8" id="KW-0812">Transmembrane</keyword>
<proteinExistence type="inferred from homology"/>
<dbReference type="Proteomes" id="UP000007953">
    <property type="component" value="Chromosome"/>
</dbReference>
<gene>
    <name evidence="9" type="ordered locus">RSPO_c02269</name>
</gene>